<keyword evidence="2" id="KW-1185">Reference proteome</keyword>
<proteinExistence type="predicted"/>
<reference evidence="2" key="1">
    <citation type="journal article" date="2015" name="Nat. Genet.">
        <title>The genome and transcriptome of the zoonotic hookworm Ancylostoma ceylanicum identify infection-specific gene families.</title>
        <authorList>
            <person name="Schwarz E.M."/>
            <person name="Hu Y."/>
            <person name="Antoshechkin I."/>
            <person name="Miller M.M."/>
            <person name="Sternberg P.W."/>
            <person name="Aroian R.V."/>
        </authorList>
    </citation>
    <scope>NUCLEOTIDE SEQUENCE</scope>
    <source>
        <strain evidence="2">HY135</strain>
    </source>
</reference>
<dbReference type="Proteomes" id="UP000024635">
    <property type="component" value="Unassembled WGS sequence"/>
</dbReference>
<evidence type="ECO:0000313" key="1">
    <source>
        <dbReference type="EMBL" id="EYC35559.1"/>
    </source>
</evidence>
<dbReference type="EMBL" id="JARK01000627">
    <property type="protein sequence ID" value="EYC35559.1"/>
    <property type="molecule type" value="Genomic_DNA"/>
</dbReference>
<name>A0A016W6X4_9BILA</name>
<sequence>MLRNSLVSCRNGQLEHSKKKAFKRSELQTVVDKWRDRGAAFFWRGTGAAENSTAMLQQTTRASTQSPCVSAHKRRAAVPPLVYGRLKFSVIPTAF</sequence>
<accession>A0A016W6X4</accession>
<evidence type="ECO:0000313" key="2">
    <source>
        <dbReference type="Proteomes" id="UP000024635"/>
    </source>
</evidence>
<organism evidence="1 2">
    <name type="scientific">Ancylostoma ceylanicum</name>
    <dbReference type="NCBI Taxonomy" id="53326"/>
    <lineage>
        <taxon>Eukaryota</taxon>
        <taxon>Metazoa</taxon>
        <taxon>Ecdysozoa</taxon>
        <taxon>Nematoda</taxon>
        <taxon>Chromadorea</taxon>
        <taxon>Rhabditida</taxon>
        <taxon>Rhabditina</taxon>
        <taxon>Rhabditomorpha</taxon>
        <taxon>Strongyloidea</taxon>
        <taxon>Ancylostomatidae</taxon>
        <taxon>Ancylostomatinae</taxon>
        <taxon>Ancylostoma</taxon>
    </lineage>
</organism>
<gene>
    <name evidence="1" type="primary">Acey_s1027.g3426</name>
    <name evidence="1" type="ORF">Y032_1027g3426</name>
</gene>
<protein>
    <submittedName>
        <fullName evidence="1">Uncharacterized protein</fullName>
    </submittedName>
</protein>
<comment type="caution">
    <text evidence="1">The sequence shown here is derived from an EMBL/GenBank/DDBJ whole genome shotgun (WGS) entry which is preliminary data.</text>
</comment>
<dbReference type="AlphaFoldDB" id="A0A016W6X4"/>